<name>A0A9W8J209_9AGAR</name>
<dbReference type="EMBL" id="JANBPK010001094">
    <property type="protein sequence ID" value="KAJ2925969.1"/>
    <property type="molecule type" value="Genomic_DNA"/>
</dbReference>
<organism evidence="1 2">
    <name type="scientific">Candolleomyces eurysporus</name>
    <dbReference type="NCBI Taxonomy" id="2828524"/>
    <lineage>
        <taxon>Eukaryota</taxon>
        <taxon>Fungi</taxon>
        <taxon>Dikarya</taxon>
        <taxon>Basidiomycota</taxon>
        <taxon>Agaricomycotina</taxon>
        <taxon>Agaricomycetes</taxon>
        <taxon>Agaricomycetidae</taxon>
        <taxon>Agaricales</taxon>
        <taxon>Agaricineae</taxon>
        <taxon>Psathyrellaceae</taxon>
        <taxon>Candolleomyces</taxon>
    </lineage>
</organism>
<keyword evidence="2" id="KW-1185">Reference proteome</keyword>
<sequence>MLVTKLEHCEMQYRFPAAVSGHGIQLNLLSLMARGQSGTVNHVRLKPHPPDSTLTLAGLLSDRSNFVGASSVCFESQRLVVYFAGNSLSYLLEGQRTGHTKLAKMFQKAFPGDSPFTPNIVVQEIDSDDDSGGDSGGGETEIDDVAVRIPPSLRRICPIKYGKRHIFQIQRSSVIHFGH</sequence>
<reference evidence="1" key="1">
    <citation type="submission" date="2022-06" db="EMBL/GenBank/DDBJ databases">
        <title>Genome Sequence of Candolleomyces eurysporus.</title>
        <authorList>
            <person name="Buettner E."/>
        </authorList>
    </citation>
    <scope>NUCLEOTIDE SEQUENCE</scope>
    <source>
        <strain evidence="1">VTCC 930004</strain>
    </source>
</reference>
<proteinExistence type="predicted"/>
<dbReference type="AlphaFoldDB" id="A0A9W8J209"/>
<comment type="caution">
    <text evidence="1">The sequence shown here is derived from an EMBL/GenBank/DDBJ whole genome shotgun (WGS) entry which is preliminary data.</text>
</comment>
<accession>A0A9W8J209</accession>
<evidence type="ECO:0000313" key="2">
    <source>
        <dbReference type="Proteomes" id="UP001140091"/>
    </source>
</evidence>
<evidence type="ECO:0000313" key="1">
    <source>
        <dbReference type="EMBL" id="KAJ2925969.1"/>
    </source>
</evidence>
<feature type="non-terminal residue" evidence="1">
    <location>
        <position position="179"/>
    </location>
</feature>
<gene>
    <name evidence="1" type="ORF">H1R20_g11128</name>
</gene>
<protein>
    <submittedName>
        <fullName evidence="1">Uncharacterized protein</fullName>
    </submittedName>
</protein>
<dbReference type="Proteomes" id="UP001140091">
    <property type="component" value="Unassembled WGS sequence"/>
</dbReference>